<dbReference type="AlphaFoldDB" id="A0A6A6DZV8"/>
<accession>A0A6A6DZV8</accession>
<dbReference type="Proteomes" id="UP000800200">
    <property type="component" value="Unassembled WGS sequence"/>
</dbReference>
<reference evidence="1" key="1">
    <citation type="journal article" date="2020" name="Stud. Mycol.">
        <title>101 Dothideomycetes genomes: a test case for predicting lifestyles and emergence of pathogens.</title>
        <authorList>
            <person name="Haridas S."/>
            <person name="Albert R."/>
            <person name="Binder M."/>
            <person name="Bloem J."/>
            <person name="Labutti K."/>
            <person name="Salamov A."/>
            <person name="Andreopoulos B."/>
            <person name="Baker S."/>
            <person name="Barry K."/>
            <person name="Bills G."/>
            <person name="Bluhm B."/>
            <person name="Cannon C."/>
            <person name="Castanera R."/>
            <person name="Culley D."/>
            <person name="Daum C."/>
            <person name="Ezra D."/>
            <person name="Gonzalez J."/>
            <person name="Henrissat B."/>
            <person name="Kuo A."/>
            <person name="Liang C."/>
            <person name="Lipzen A."/>
            <person name="Lutzoni F."/>
            <person name="Magnuson J."/>
            <person name="Mondo S."/>
            <person name="Nolan M."/>
            <person name="Ohm R."/>
            <person name="Pangilinan J."/>
            <person name="Park H.-J."/>
            <person name="Ramirez L."/>
            <person name="Alfaro M."/>
            <person name="Sun H."/>
            <person name="Tritt A."/>
            <person name="Yoshinaga Y."/>
            <person name="Zwiers L.-H."/>
            <person name="Turgeon B."/>
            <person name="Goodwin S."/>
            <person name="Spatafora J."/>
            <person name="Crous P."/>
            <person name="Grigoriev I."/>
        </authorList>
    </citation>
    <scope>NUCLEOTIDE SEQUENCE</scope>
    <source>
        <strain evidence="1">CBS 207.26</strain>
    </source>
</reference>
<evidence type="ECO:0000313" key="2">
    <source>
        <dbReference type="Proteomes" id="UP000800200"/>
    </source>
</evidence>
<proteinExistence type="predicted"/>
<evidence type="ECO:0000313" key="1">
    <source>
        <dbReference type="EMBL" id="KAF2183748.1"/>
    </source>
</evidence>
<name>A0A6A6DZV8_9PEZI</name>
<dbReference type="OrthoDB" id="3582307at2759"/>
<sequence>MCSHGYALLRRWYGMLGLSRQSPSSWYRDRLREELRERRTARTPWQKLSETSDVFFSINRARYDGFPVRKLPPFVASRHILVYAYMLAKYTLRWKFYRTAAIRCNTPHYDLVREVVNPSKDHRLDEVATRHQIDPVVFKRVGRQLRRVWPLLP</sequence>
<keyword evidence="2" id="KW-1185">Reference proteome</keyword>
<protein>
    <submittedName>
        <fullName evidence="1">Uncharacterized protein</fullName>
    </submittedName>
</protein>
<gene>
    <name evidence="1" type="ORF">K469DRAFT_727978</name>
</gene>
<organism evidence="1 2">
    <name type="scientific">Zopfia rhizophila CBS 207.26</name>
    <dbReference type="NCBI Taxonomy" id="1314779"/>
    <lineage>
        <taxon>Eukaryota</taxon>
        <taxon>Fungi</taxon>
        <taxon>Dikarya</taxon>
        <taxon>Ascomycota</taxon>
        <taxon>Pezizomycotina</taxon>
        <taxon>Dothideomycetes</taxon>
        <taxon>Dothideomycetes incertae sedis</taxon>
        <taxon>Zopfiaceae</taxon>
        <taxon>Zopfia</taxon>
    </lineage>
</organism>
<dbReference type="EMBL" id="ML994641">
    <property type="protein sequence ID" value="KAF2183748.1"/>
    <property type="molecule type" value="Genomic_DNA"/>
</dbReference>